<dbReference type="Pfam" id="PF02627">
    <property type="entry name" value="CMD"/>
    <property type="match status" value="1"/>
</dbReference>
<dbReference type="NCBIfam" id="TIGR00778">
    <property type="entry name" value="ahpD_dom"/>
    <property type="match status" value="1"/>
</dbReference>
<accession>A0ABY7TE15</accession>
<dbReference type="Gene3D" id="1.20.1290.10">
    <property type="entry name" value="AhpD-like"/>
    <property type="match status" value="1"/>
</dbReference>
<name>A0ABY7TE15_9SPHI</name>
<dbReference type="InterPro" id="IPR004675">
    <property type="entry name" value="AhpD_core"/>
</dbReference>
<dbReference type="Proteomes" id="UP001216139">
    <property type="component" value="Chromosome"/>
</dbReference>
<reference evidence="2 3" key="1">
    <citation type="submission" date="2023-02" db="EMBL/GenBank/DDBJ databases">
        <title>Genome sequence of Mucilaginibacter jinjuensis strain KACC 16571.</title>
        <authorList>
            <person name="Kim S."/>
            <person name="Heo J."/>
            <person name="Kwon S.-W."/>
        </authorList>
    </citation>
    <scope>NUCLEOTIDE SEQUENCE [LARGE SCALE GENOMIC DNA]</scope>
    <source>
        <strain evidence="2 3">KACC 16571</strain>
    </source>
</reference>
<proteinExistence type="predicted"/>
<dbReference type="SUPFAM" id="SSF69118">
    <property type="entry name" value="AhpD-like"/>
    <property type="match status" value="1"/>
</dbReference>
<dbReference type="EMBL" id="CP117167">
    <property type="protein sequence ID" value="WCT14271.1"/>
    <property type="molecule type" value="Genomic_DNA"/>
</dbReference>
<dbReference type="RefSeq" id="WP_273632660.1">
    <property type="nucleotide sequence ID" value="NZ_CP117167.1"/>
</dbReference>
<organism evidence="2 3">
    <name type="scientific">Mucilaginibacter jinjuensis</name>
    <dbReference type="NCBI Taxonomy" id="1176721"/>
    <lineage>
        <taxon>Bacteria</taxon>
        <taxon>Pseudomonadati</taxon>
        <taxon>Bacteroidota</taxon>
        <taxon>Sphingobacteriia</taxon>
        <taxon>Sphingobacteriales</taxon>
        <taxon>Sphingobacteriaceae</taxon>
        <taxon>Mucilaginibacter</taxon>
    </lineage>
</organism>
<sequence length="177" mass="19581">MKTFKAPSKSEVSETNQHIFDNLEKNLGMVPNLYAYFGKNETALADYLALQSRKNTLSGKEREVIKLVVSQVNNCIYCLSAHTVVGKMNGFTDDQVLEIRKAAVTFDAKLAALAIFVKQTTESRGEPSPDSVEALFNAGYKEANLIDILIVIGDKIISNYLHKITKLPVDFPVAPEL</sequence>
<dbReference type="InterPro" id="IPR003779">
    <property type="entry name" value="CMD-like"/>
</dbReference>
<feature type="domain" description="Carboxymuconolactone decarboxylase-like" evidence="1">
    <location>
        <begin position="50"/>
        <end position="114"/>
    </location>
</feature>
<evidence type="ECO:0000259" key="1">
    <source>
        <dbReference type="Pfam" id="PF02627"/>
    </source>
</evidence>
<keyword evidence="3" id="KW-1185">Reference proteome</keyword>
<protein>
    <submittedName>
        <fullName evidence="2">Carboxymuconolactone decarboxylase family protein</fullName>
    </submittedName>
</protein>
<dbReference type="PANTHER" id="PTHR35446:SF3">
    <property type="entry name" value="CMD DOMAIN-CONTAINING PROTEIN"/>
    <property type="match status" value="1"/>
</dbReference>
<dbReference type="PANTHER" id="PTHR35446">
    <property type="entry name" value="SI:CH211-175M2.5"/>
    <property type="match status" value="1"/>
</dbReference>
<dbReference type="InterPro" id="IPR029032">
    <property type="entry name" value="AhpD-like"/>
</dbReference>
<evidence type="ECO:0000313" key="2">
    <source>
        <dbReference type="EMBL" id="WCT14271.1"/>
    </source>
</evidence>
<gene>
    <name evidence="2" type="ORF">PQO05_10030</name>
</gene>
<evidence type="ECO:0000313" key="3">
    <source>
        <dbReference type="Proteomes" id="UP001216139"/>
    </source>
</evidence>